<evidence type="ECO:0000313" key="2">
    <source>
        <dbReference type="Proteomes" id="UP000694005"/>
    </source>
</evidence>
<sequence>MVVEPLNTAIQIHQWWEHNPSSLLIMAESGRLVVVTRWLATTHISGLKAQLRHQTDKNKELISINLTNLMPSKGNKYKTEPRNKT</sequence>
<evidence type="ECO:0000313" key="1">
    <source>
        <dbReference type="EMBL" id="CAG7872086.1"/>
    </source>
</evidence>
<dbReference type="AlphaFoldDB" id="A0A8D9G8L7"/>
<accession>A0A8D9G8L7</accession>
<proteinExistence type="predicted"/>
<dbReference type="Proteomes" id="UP000694005">
    <property type="component" value="Chromosome A06"/>
</dbReference>
<organism evidence="1 2">
    <name type="scientific">Brassica campestris</name>
    <name type="common">Field mustard</name>
    <dbReference type="NCBI Taxonomy" id="3711"/>
    <lineage>
        <taxon>Eukaryota</taxon>
        <taxon>Viridiplantae</taxon>
        <taxon>Streptophyta</taxon>
        <taxon>Embryophyta</taxon>
        <taxon>Tracheophyta</taxon>
        <taxon>Spermatophyta</taxon>
        <taxon>Magnoliopsida</taxon>
        <taxon>eudicotyledons</taxon>
        <taxon>Gunneridae</taxon>
        <taxon>Pentapetalae</taxon>
        <taxon>rosids</taxon>
        <taxon>malvids</taxon>
        <taxon>Brassicales</taxon>
        <taxon>Brassicaceae</taxon>
        <taxon>Brassiceae</taxon>
        <taxon>Brassica</taxon>
    </lineage>
</organism>
<dbReference type="Gramene" id="A06p43260.2_BraZ1">
    <property type="protein sequence ID" value="A06p43260.2_BraZ1.CDS"/>
    <property type="gene ID" value="A06g43260.2_BraZ1"/>
</dbReference>
<dbReference type="EMBL" id="LS974622">
    <property type="protein sequence ID" value="CAG7872086.1"/>
    <property type="molecule type" value="Genomic_DNA"/>
</dbReference>
<gene>
    <name evidence="1" type="ORF">BRAPAZ1V2_A06P43260.2</name>
</gene>
<protein>
    <submittedName>
        <fullName evidence="1">Uncharacterized protein</fullName>
    </submittedName>
</protein>
<reference evidence="1 2" key="1">
    <citation type="submission" date="2021-07" db="EMBL/GenBank/DDBJ databases">
        <authorList>
            <consortium name="Genoscope - CEA"/>
            <person name="William W."/>
        </authorList>
    </citation>
    <scope>NUCLEOTIDE SEQUENCE [LARGE SCALE GENOMIC DNA]</scope>
</reference>
<name>A0A8D9G8L7_BRACM</name>